<dbReference type="GO" id="GO:0051082">
    <property type="term" value="F:unfolded protein binding"/>
    <property type="evidence" value="ECO:0007669"/>
    <property type="project" value="InterPro"/>
</dbReference>
<dbReference type="Pfam" id="PF03938">
    <property type="entry name" value="OmpH"/>
    <property type="match status" value="1"/>
</dbReference>
<comment type="similarity">
    <text evidence="1">Belongs to the Skp family.</text>
</comment>
<feature type="coiled-coil region" evidence="3">
    <location>
        <begin position="52"/>
        <end position="103"/>
    </location>
</feature>
<proteinExistence type="inferred from homology"/>
<organism evidence="5 6">
    <name type="scientific">candidate division WOR-1 bacterium RIFOXYC2_FULL_46_14</name>
    <dbReference type="NCBI Taxonomy" id="1802587"/>
    <lineage>
        <taxon>Bacteria</taxon>
        <taxon>Bacillati</taxon>
        <taxon>Saganbacteria</taxon>
    </lineage>
</organism>
<dbReference type="PANTHER" id="PTHR35089:SF1">
    <property type="entry name" value="CHAPERONE PROTEIN SKP"/>
    <property type="match status" value="1"/>
</dbReference>
<evidence type="ECO:0000313" key="5">
    <source>
        <dbReference type="EMBL" id="OGC39863.1"/>
    </source>
</evidence>
<protein>
    <recommendedName>
        <fullName evidence="7">Molecular chaperone Skp</fullName>
    </recommendedName>
</protein>
<feature type="chain" id="PRO_5009514766" description="Molecular chaperone Skp" evidence="4">
    <location>
        <begin position="22"/>
        <end position="151"/>
    </location>
</feature>
<dbReference type="EMBL" id="MEUJ01000005">
    <property type="protein sequence ID" value="OGC39863.1"/>
    <property type="molecule type" value="Genomic_DNA"/>
</dbReference>
<reference evidence="5 6" key="1">
    <citation type="journal article" date="2016" name="Nat. Commun.">
        <title>Thousands of microbial genomes shed light on interconnected biogeochemical processes in an aquifer system.</title>
        <authorList>
            <person name="Anantharaman K."/>
            <person name="Brown C.T."/>
            <person name="Hug L.A."/>
            <person name="Sharon I."/>
            <person name="Castelle C.J."/>
            <person name="Probst A.J."/>
            <person name="Thomas B.C."/>
            <person name="Singh A."/>
            <person name="Wilkins M.J."/>
            <person name="Karaoz U."/>
            <person name="Brodie E.L."/>
            <person name="Williams K.H."/>
            <person name="Hubbard S.S."/>
            <person name="Banfield J.F."/>
        </authorList>
    </citation>
    <scope>NUCLEOTIDE SEQUENCE [LARGE SCALE GENOMIC DNA]</scope>
</reference>
<dbReference type="AlphaFoldDB" id="A0A1F4U6E7"/>
<evidence type="ECO:0000256" key="4">
    <source>
        <dbReference type="SAM" id="SignalP"/>
    </source>
</evidence>
<name>A0A1F4U6E7_UNCSA</name>
<dbReference type="GO" id="GO:0005829">
    <property type="term" value="C:cytosol"/>
    <property type="evidence" value="ECO:0007669"/>
    <property type="project" value="TreeGrafter"/>
</dbReference>
<dbReference type="InterPro" id="IPR005632">
    <property type="entry name" value="Chaperone_Skp"/>
</dbReference>
<keyword evidence="2 4" id="KW-0732">Signal</keyword>
<evidence type="ECO:0000313" key="6">
    <source>
        <dbReference type="Proteomes" id="UP000179242"/>
    </source>
</evidence>
<feature type="signal peptide" evidence="4">
    <location>
        <begin position="1"/>
        <end position="21"/>
    </location>
</feature>
<dbReference type="SMART" id="SM00935">
    <property type="entry name" value="OmpH"/>
    <property type="match status" value="1"/>
</dbReference>
<keyword evidence="3" id="KW-0175">Coiled coil</keyword>
<dbReference type="PANTHER" id="PTHR35089">
    <property type="entry name" value="CHAPERONE PROTEIN SKP"/>
    <property type="match status" value="1"/>
</dbReference>
<gene>
    <name evidence="5" type="ORF">A2438_05030</name>
</gene>
<dbReference type="GO" id="GO:0050821">
    <property type="term" value="P:protein stabilization"/>
    <property type="evidence" value="ECO:0007669"/>
    <property type="project" value="TreeGrafter"/>
</dbReference>
<sequence>MHKKLFASMILFMFFASMALAQGSTIGYIEVQKIFKEYKETVKAQGELDKKQKEFQDEFEKSQKQLADAQKAGKSDKELDKMKTDLEKKLEPKRAELLQLNQQLATKLQSKIVDASQKVAKKLGLEIVVDKQVIIVGGMDVTDMVLQELNR</sequence>
<dbReference type="InterPro" id="IPR024930">
    <property type="entry name" value="Skp_dom_sf"/>
</dbReference>
<comment type="caution">
    <text evidence="5">The sequence shown here is derived from an EMBL/GenBank/DDBJ whole genome shotgun (WGS) entry which is preliminary data.</text>
</comment>
<dbReference type="SUPFAM" id="SSF111384">
    <property type="entry name" value="OmpH-like"/>
    <property type="match status" value="1"/>
</dbReference>
<dbReference type="Gene3D" id="3.30.910.20">
    <property type="entry name" value="Skp domain"/>
    <property type="match status" value="1"/>
</dbReference>
<evidence type="ECO:0000256" key="2">
    <source>
        <dbReference type="ARBA" id="ARBA00022729"/>
    </source>
</evidence>
<dbReference type="Proteomes" id="UP000179242">
    <property type="component" value="Unassembled WGS sequence"/>
</dbReference>
<accession>A0A1F4U6E7</accession>
<evidence type="ECO:0000256" key="3">
    <source>
        <dbReference type="SAM" id="Coils"/>
    </source>
</evidence>
<evidence type="ECO:0008006" key="7">
    <source>
        <dbReference type="Google" id="ProtNLM"/>
    </source>
</evidence>
<evidence type="ECO:0000256" key="1">
    <source>
        <dbReference type="ARBA" id="ARBA00009091"/>
    </source>
</evidence>